<name>A0A2N0NH28_9GLOM</name>
<dbReference type="Proteomes" id="UP000232722">
    <property type="component" value="Unassembled WGS sequence"/>
</dbReference>
<sequence>MTQNNVTQLDCPEFGQNQIQQMLIYNLSNAYGSYSASNSPISQISPMALRNNRRIFAPILAQSPYRLCEANAYQLQSSLGEQTLAAYQNYPQHVHQLRNSLSEQTFAAYQSYPQHVHQLRNSLSEQTFAAYQNYLQHVHQLQNSLSEQTFAAYQSYHPQHVHQLRNSLSEQTLAAYQNYLQHVHQLRNSLSEQTYQSYPQQSQQSPLIYHSYPQQLQTSTSGTYSIDQNGEPEVLLLSPQSNHTAMPVENLINSQKLQKNCKIKNIQFTTKIASNKKRDPNTFELILKDKKSIIPRTKKIMKFVHFNDYSAIGIRRSVEDVYPELKIEDWDFFKCESVKRKSADARGSHKLVAANDPQNVDEIKR</sequence>
<reference evidence="2 3" key="1">
    <citation type="submission" date="2016-04" db="EMBL/GenBank/DDBJ databases">
        <title>Genome analyses suggest a sexual origin of heterokaryosis in a supposedly ancient asexual fungus.</title>
        <authorList>
            <person name="Ropars J."/>
            <person name="Sedzielewska K."/>
            <person name="Noel J."/>
            <person name="Charron P."/>
            <person name="Farinelli L."/>
            <person name="Marton T."/>
            <person name="Kruger M."/>
            <person name="Pelin A."/>
            <person name="Brachmann A."/>
            <person name="Corradi N."/>
        </authorList>
    </citation>
    <scope>NUCLEOTIDE SEQUENCE [LARGE SCALE GENOMIC DNA]</scope>
    <source>
        <strain evidence="2 3">A5</strain>
    </source>
</reference>
<evidence type="ECO:0000256" key="1">
    <source>
        <dbReference type="SAM" id="MobiDB-lite"/>
    </source>
</evidence>
<evidence type="ECO:0000313" key="3">
    <source>
        <dbReference type="Proteomes" id="UP000232722"/>
    </source>
</evidence>
<dbReference type="VEuPathDB" id="FungiDB:RhiirFUN_022689"/>
<proteinExistence type="predicted"/>
<dbReference type="VEuPathDB" id="FungiDB:FUN_017378"/>
<reference evidence="2 3" key="2">
    <citation type="submission" date="2017-09" db="EMBL/GenBank/DDBJ databases">
        <title>Extensive intraspecific genome diversity in a model arbuscular mycorrhizal fungus.</title>
        <authorList>
            <person name="Chen E.C."/>
            <person name="Morin E."/>
            <person name="Beaudet D."/>
            <person name="Noel J."/>
            <person name="Ndikumana S."/>
            <person name="Charron P."/>
            <person name="St-Onge C."/>
            <person name="Giorgi J."/>
            <person name="Grigoriev I.V."/>
            <person name="Roux C."/>
            <person name="Martin F.M."/>
            <person name="Corradi N."/>
        </authorList>
    </citation>
    <scope>NUCLEOTIDE SEQUENCE [LARGE SCALE GENOMIC DNA]</scope>
    <source>
        <strain evidence="2 3">A5</strain>
    </source>
</reference>
<accession>A0A2N0NH28</accession>
<evidence type="ECO:0000313" key="2">
    <source>
        <dbReference type="EMBL" id="PKB93855.1"/>
    </source>
</evidence>
<comment type="caution">
    <text evidence="2">The sequence shown here is derived from an EMBL/GenBank/DDBJ whole genome shotgun (WGS) entry which is preliminary data.</text>
</comment>
<dbReference type="EMBL" id="LLXJ01007116">
    <property type="protein sequence ID" value="PKB93855.1"/>
    <property type="molecule type" value="Genomic_DNA"/>
</dbReference>
<feature type="region of interest" description="Disordered" evidence="1">
    <location>
        <begin position="342"/>
        <end position="365"/>
    </location>
</feature>
<dbReference type="VEuPathDB" id="FungiDB:RhiirA1_441007"/>
<protein>
    <submittedName>
        <fullName evidence="2">Uncharacterized protein</fullName>
    </submittedName>
</protein>
<organism evidence="2 3">
    <name type="scientific">Rhizophagus irregularis</name>
    <dbReference type="NCBI Taxonomy" id="588596"/>
    <lineage>
        <taxon>Eukaryota</taxon>
        <taxon>Fungi</taxon>
        <taxon>Fungi incertae sedis</taxon>
        <taxon>Mucoromycota</taxon>
        <taxon>Glomeromycotina</taxon>
        <taxon>Glomeromycetes</taxon>
        <taxon>Glomerales</taxon>
        <taxon>Glomeraceae</taxon>
        <taxon>Rhizophagus</taxon>
    </lineage>
</organism>
<dbReference type="AlphaFoldDB" id="A0A2N0NH28"/>
<gene>
    <name evidence="2" type="ORF">RhiirA5_440150</name>
</gene>